<dbReference type="SUPFAM" id="SSF81321">
    <property type="entry name" value="Family A G protein-coupled receptor-like"/>
    <property type="match status" value="1"/>
</dbReference>
<evidence type="ECO:0000256" key="13">
    <source>
        <dbReference type="RuleBase" id="RU364061"/>
    </source>
</evidence>
<keyword evidence="5 13" id="KW-0589">Pheromone response</keyword>
<evidence type="ECO:0000313" key="16">
    <source>
        <dbReference type="RefSeq" id="XP_020827531.1"/>
    </source>
</evidence>
<keyword evidence="6 13" id="KW-0812">Transmembrane</keyword>
<evidence type="ECO:0000256" key="11">
    <source>
        <dbReference type="ARBA" id="ARBA00023180"/>
    </source>
</evidence>
<evidence type="ECO:0000256" key="10">
    <source>
        <dbReference type="ARBA" id="ARBA00023170"/>
    </source>
</evidence>
<dbReference type="GO" id="GO:0019236">
    <property type="term" value="P:response to pheromone"/>
    <property type="evidence" value="ECO:0007669"/>
    <property type="project" value="UniProtKB-KW"/>
</dbReference>
<dbReference type="GO" id="GO:0007606">
    <property type="term" value="P:sensory perception of chemical stimulus"/>
    <property type="evidence" value="ECO:0007669"/>
    <property type="project" value="UniProtKB-ARBA"/>
</dbReference>
<evidence type="ECO:0000256" key="12">
    <source>
        <dbReference type="ARBA" id="ARBA00023224"/>
    </source>
</evidence>
<evidence type="ECO:0000256" key="3">
    <source>
        <dbReference type="ARBA" id="ARBA00010663"/>
    </source>
</evidence>
<feature type="transmembrane region" description="Helical" evidence="13">
    <location>
        <begin position="42"/>
        <end position="65"/>
    </location>
</feature>
<dbReference type="PANTHER" id="PTHR24062">
    <property type="entry name" value="VOMERONASAL TYPE-1 RECEPTOR"/>
    <property type="match status" value="1"/>
</dbReference>
<name>A0A6P5J8Q7_PHACI</name>
<organism evidence="15 16">
    <name type="scientific">Phascolarctos cinereus</name>
    <name type="common">Koala</name>
    <dbReference type="NCBI Taxonomy" id="38626"/>
    <lineage>
        <taxon>Eukaryota</taxon>
        <taxon>Metazoa</taxon>
        <taxon>Chordata</taxon>
        <taxon>Craniata</taxon>
        <taxon>Vertebrata</taxon>
        <taxon>Euteleostomi</taxon>
        <taxon>Mammalia</taxon>
        <taxon>Metatheria</taxon>
        <taxon>Diprotodontia</taxon>
        <taxon>Phascolarctidae</taxon>
        <taxon>Phascolarctos</taxon>
    </lineage>
</organism>
<dbReference type="PROSITE" id="PS50262">
    <property type="entry name" value="G_PROTEIN_RECEP_F1_2"/>
    <property type="match status" value="1"/>
</dbReference>
<evidence type="ECO:0000256" key="7">
    <source>
        <dbReference type="ARBA" id="ARBA00022989"/>
    </source>
</evidence>
<dbReference type="AlphaFoldDB" id="A0A6P5J8Q7"/>
<dbReference type="InterPro" id="IPR017452">
    <property type="entry name" value="GPCR_Rhodpsn_7TM"/>
</dbReference>
<evidence type="ECO:0000256" key="8">
    <source>
        <dbReference type="ARBA" id="ARBA00023040"/>
    </source>
</evidence>
<gene>
    <name evidence="16" type="primary">LOC110197831</name>
</gene>
<proteinExistence type="inferred from homology"/>
<keyword evidence="8 13" id="KW-0297">G-protein coupled receptor</keyword>
<dbReference type="KEGG" id="pcw:110197831"/>
<dbReference type="GeneID" id="110197831"/>
<evidence type="ECO:0000256" key="5">
    <source>
        <dbReference type="ARBA" id="ARBA00022507"/>
    </source>
</evidence>
<evidence type="ECO:0000256" key="4">
    <source>
        <dbReference type="ARBA" id="ARBA00022475"/>
    </source>
</evidence>
<keyword evidence="10 13" id="KW-0675">Receptor</keyword>
<dbReference type="GO" id="GO:0016503">
    <property type="term" value="F:pheromone receptor activity"/>
    <property type="evidence" value="ECO:0007669"/>
    <property type="project" value="InterPro"/>
</dbReference>
<feature type="transmembrane region" description="Helical" evidence="13">
    <location>
        <begin position="182"/>
        <end position="200"/>
    </location>
</feature>
<dbReference type="InParanoid" id="A0A6P5J8Q7"/>
<dbReference type="Proteomes" id="UP000515140">
    <property type="component" value="Unplaced"/>
</dbReference>
<evidence type="ECO:0000256" key="1">
    <source>
        <dbReference type="ARBA" id="ARBA00003878"/>
    </source>
</evidence>
<feature type="transmembrane region" description="Helical" evidence="13">
    <location>
        <begin position="85"/>
        <end position="105"/>
    </location>
</feature>
<dbReference type="PRINTS" id="PR01534">
    <property type="entry name" value="VOMERONASL1R"/>
</dbReference>
<keyword evidence="9 13" id="KW-0472">Membrane</keyword>
<sequence>MVLGITFLSLTGVGVLGSSFFLSLCGSTLFTSHKLRPMDPIMVQLALINAIVLLTRGIPVAILYLRTKYFFGDTVCKILFYIQRVSRSLSICITCLLSTFQAIIISPSGSRLAKLKVRAPKYISPSYLLCWILNLLTDINVPISISGPNNSNSSHTHGVKLLYCYWENTYKGIIILPSLRDILFMGCMVWASSYMVLLLYRHHQKVQHVRRTSLSPRISPEMKITRTILLLVGTFISTFSVSWSLTLYKVYMIHSTVELVNVESIIILSFPTISPFLLIHRDLQMPKFC</sequence>
<reference evidence="16" key="1">
    <citation type="submission" date="2025-08" db="UniProtKB">
        <authorList>
            <consortium name="RefSeq"/>
        </authorList>
    </citation>
    <scope>IDENTIFICATION</scope>
    <source>
        <tissue evidence="16">Spleen</tissue>
    </source>
</reference>
<keyword evidence="15" id="KW-1185">Reference proteome</keyword>
<protein>
    <recommendedName>
        <fullName evidence="13">Vomeronasal type-1 receptor</fullName>
    </recommendedName>
</protein>
<comment type="subcellular location">
    <subcellularLocation>
        <location evidence="2 13">Cell membrane</location>
        <topology evidence="2 13">Multi-pass membrane protein</topology>
    </subcellularLocation>
</comment>
<evidence type="ECO:0000256" key="6">
    <source>
        <dbReference type="ARBA" id="ARBA00022692"/>
    </source>
</evidence>
<feature type="domain" description="G-protein coupled receptors family 1 profile" evidence="14">
    <location>
        <begin position="17"/>
        <end position="278"/>
    </location>
</feature>
<keyword evidence="12 13" id="KW-0807">Transducer</keyword>
<feature type="transmembrane region" description="Helical" evidence="13">
    <location>
        <begin position="260"/>
        <end position="279"/>
    </location>
</feature>
<feature type="transmembrane region" description="Helical" evidence="13">
    <location>
        <begin position="6"/>
        <end position="30"/>
    </location>
</feature>
<keyword evidence="4 13" id="KW-1003">Cell membrane</keyword>
<evidence type="ECO:0000256" key="9">
    <source>
        <dbReference type="ARBA" id="ARBA00023136"/>
    </source>
</evidence>
<dbReference type="Pfam" id="PF03402">
    <property type="entry name" value="V1R"/>
    <property type="match status" value="1"/>
</dbReference>
<evidence type="ECO:0000256" key="2">
    <source>
        <dbReference type="ARBA" id="ARBA00004651"/>
    </source>
</evidence>
<dbReference type="GO" id="GO:0005886">
    <property type="term" value="C:plasma membrane"/>
    <property type="evidence" value="ECO:0007669"/>
    <property type="project" value="UniProtKB-SubCell"/>
</dbReference>
<feature type="transmembrane region" description="Helical" evidence="13">
    <location>
        <begin position="227"/>
        <end position="248"/>
    </location>
</feature>
<dbReference type="InterPro" id="IPR004072">
    <property type="entry name" value="Vmron_rcpt_1"/>
</dbReference>
<comment type="function">
    <text evidence="1">Putative pheromone receptor.</text>
</comment>
<accession>A0A6P5J8Q7</accession>
<comment type="similarity">
    <text evidence="3 13">Belongs to the G-protein coupled receptor 1 family.</text>
</comment>
<dbReference type="Gene3D" id="1.20.1070.10">
    <property type="entry name" value="Rhodopsin 7-helix transmembrane proteins"/>
    <property type="match status" value="1"/>
</dbReference>
<evidence type="ECO:0000313" key="15">
    <source>
        <dbReference type="Proteomes" id="UP000515140"/>
    </source>
</evidence>
<dbReference type="RefSeq" id="XP_020827531.1">
    <property type="nucleotide sequence ID" value="XM_020971872.1"/>
</dbReference>
<keyword evidence="11" id="KW-0325">Glycoprotein</keyword>
<evidence type="ECO:0000259" key="14">
    <source>
        <dbReference type="PROSITE" id="PS50262"/>
    </source>
</evidence>
<keyword evidence="7 13" id="KW-1133">Transmembrane helix</keyword>
<dbReference type="FunFam" id="1.20.1070.10:FF:000033">
    <property type="entry name" value="Vomeronasal type-1 receptor"/>
    <property type="match status" value="1"/>
</dbReference>